<dbReference type="EMBL" id="UFQT01000257">
    <property type="protein sequence ID" value="SSX22475.1"/>
    <property type="molecule type" value="Genomic_DNA"/>
</dbReference>
<organism evidence="2">
    <name type="scientific">Culicoides sonorensis</name>
    <name type="common">Biting midge</name>
    <dbReference type="NCBI Taxonomy" id="179676"/>
    <lineage>
        <taxon>Eukaryota</taxon>
        <taxon>Metazoa</taxon>
        <taxon>Ecdysozoa</taxon>
        <taxon>Arthropoda</taxon>
        <taxon>Hexapoda</taxon>
        <taxon>Insecta</taxon>
        <taxon>Pterygota</taxon>
        <taxon>Neoptera</taxon>
        <taxon>Endopterygota</taxon>
        <taxon>Diptera</taxon>
        <taxon>Nematocera</taxon>
        <taxon>Chironomoidea</taxon>
        <taxon>Ceratopogonidae</taxon>
        <taxon>Ceratopogoninae</taxon>
        <taxon>Culicoides</taxon>
        <taxon>Monoculicoides</taxon>
    </lineage>
</organism>
<feature type="chain" id="PRO_5036062035" evidence="1">
    <location>
        <begin position="20"/>
        <end position="264"/>
    </location>
</feature>
<evidence type="ECO:0000313" key="2">
    <source>
        <dbReference type="EMBL" id="SSX02098.1"/>
    </source>
</evidence>
<keyword evidence="1" id="KW-0732">Signal</keyword>
<dbReference type="VEuPathDB" id="VectorBase:CSON006818"/>
<feature type="signal peptide" evidence="1">
    <location>
        <begin position="1"/>
        <end position="19"/>
    </location>
</feature>
<evidence type="ECO:0000256" key="1">
    <source>
        <dbReference type="SAM" id="SignalP"/>
    </source>
</evidence>
<gene>
    <name evidence="2" type="primary">CSON006818</name>
</gene>
<proteinExistence type="predicted"/>
<dbReference type="EMBL" id="UFQS01000257">
    <property type="protein sequence ID" value="SSX02098.1"/>
    <property type="molecule type" value="Genomic_DNA"/>
</dbReference>
<sequence>MRFFVILKIIFLLLIGTYANNLSCGSTVLDCFKDNYQNIYHYSYYFAKRISDDTEILDKFNCYTYIREASSNRQIIMNLKNIESNEKITPLLLPVLATTSQDEDTSVNQKHQIIYLMLHNYTETVKLLPDALKYINNLRFDLSINGSLFGYCKFSFNCYEKDKSYVIELSTKKEKCEGRIDKSIINTIGSSNLMPNSELKLENYFNKHNMTFEKSVLNVNAFVTEHPYRLLVIKKELSFIRQEIITEKIDETIFQKIYNASNLQ</sequence>
<reference evidence="3" key="2">
    <citation type="submission" date="2018-07" db="EMBL/GenBank/DDBJ databases">
        <authorList>
            <person name="Quirk P.G."/>
            <person name="Krulwich T.A."/>
        </authorList>
    </citation>
    <scope>NUCLEOTIDE SEQUENCE</scope>
</reference>
<reference evidence="2" key="1">
    <citation type="submission" date="2018-04" db="EMBL/GenBank/DDBJ databases">
        <authorList>
            <person name="Go L.Y."/>
            <person name="Mitchell J.A."/>
        </authorList>
    </citation>
    <scope>NUCLEOTIDE SEQUENCE</scope>
    <source>
        <tissue evidence="2">Whole organism</tissue>
    </source>
</reference>
<name>A0A336KEA7_CULSO</name>
<dbReference type="AlphaFoldDB" id="A0A336KEA7"/>
<accession>A0A336KEA7</accession>
<evidence type="ECO:0000313" key="3">
    <source>
        <dbReference type="EMBL" id="SSX22475.1"/>
    </source>
</evidence>
<protein>
    <submittedName>
        <fullName evidence="2">CSON006818 protein</fullName>
    </submittedName>
</protein>